<evidence type="ECO:0000256" key="2">
    <source>
        <dbReference type="ARBA" id="ARBA00022487"/>
    </source>
</evidence>
<protein>
    <submittedName>
        <fullName evidence="6">Acetylcholinesterase (inferred by orthology to a zebrafish protein)</fullName>
    </submittedName>
</protein>
<dbReference type="GO" id="GO:0019695">
    <property type="term" value="P:choline metabolic process"/>
    <property type="evidence" value="ECO:0007669"/>
    <property type="project" value="TreeGrafter"/>
</dbReference>
<dbReference type="Pfam" id="PF00135">
    <property type="entry name" value="COesterase"/>
    <property type="match status" value="1"/>
</dbReference>
<reference evidence="6" key="2">
    <citation type="submission" date="2015-08" db="UniProtKB">
        <authorList>
            <consortium name="WormBaseParasite"/>
        </authorList>
    </citation>
    <scope>IDENTIFICATION</scope>
</reference>
<dbReference type="AlphaFoldDB" id="A0A0K0FTV2"/>
<organism evidence="5 6">
    <name type="scientific">Strongyloides venezuelensis</name>
    <name type="common">Threadworm</name>
    <dbReference type="NCBI Taxonomy" id="75913"/>
    <lineage>
        <taxon>Eukaryota</taxon>
        <taxon>Metazoa</taxon>
        <taxon>Ecdysozoa</taxon>
        <taxon>Nematoda</taxon>
        <taxon>Chromadorea</taxon>
        <taxon>Rhabditida</taxon>
        <taxon>Tylenchina</taxon>
        <taxon>Panagrolaimomorpha</taxon>
        <taxon>Strongyloidoidea</taxon>
        <taxon>Strongyloididae</taxon>
        <taxon>Strongyloides</taxon>
    </lineage>
</organism>
<evidence type="ECO:0000256" key="3">
    <source>
        <dbReference type="ARBA" id="ARBA00022801"/>
    </source>
</evidence>
<sequence>MYTKYGCVIKYSSKIDKDVTKYLGVPYAQPPLGAYRFKLLIPLGDKYYGNNCFDAKQLAKSCLFKRKPVGFAGIDVWIPKESDMKKKWLQLNIWVPRKTTSAVILFIQGTLYTKGSASLPQYRRDVLASKSNAIVVSFNYRPGALGFIQLLNKTFRPGNVGLLNQQITLKWIYENIGYFGGKKFRVVLFGHDSRTTAVTAIYFCTGQ</sequence>
<keyword evidence="2" id="KW-0719">Serine esterase</keyword>
<dbReference type="WBParaSite" id="SVE_1576400.1">
    <property type="protein sequence ID" value="SVE_1576400.1"/>
    <property type="gene ID" value="SVE_1576400"/>
</dbReference>
<keyword evidence="5" id="KW-1185">Reference proteome</keyword>
<comment type="similarity">
    <text evidence="1">Belongs to the type-B carboxylesterase/lipase family.</text>
</comment>
<evidence type="ECO:0000256" key="1">
    <source>
        <dbReference type="ARBA" id="ARBA00005964"/>
    </source>
</evidence>
<dbReference type="Gene3D" id="3.40.50.1820">
    <property type="entry name" value="alpha/beta hydrolase"/>
    <property type="match status" value="1"/>
</dbReference>
<dbReference type="GO" id="GO:0006581">
    <property type="term" value="P:acetylcholine catabolic process"/>
    <property type="evidence" value="ECO:0007669"/>
    <property type="project" value="TreeGrafter"/>
</dbReference>
<evidence type="ECO:0000313" key="5">
    <source>
        <dbReference type="Proteomes" id="UP000035680"/>
    </source>
</evidence>
<dbReference type="GO" id="GO:0005615">
    <property type="term" value="C:extracellular space"/>
    <property type="evidence" value="ECO:0007669"/>
    <property type="project" value="TreeGrafter"/>
</dbReference>
<dbReference type="InterPro" id="IPR002018">
    <property type="entry name" value="CarbesteraseB"/>
</dbReference>
<dbReference type="PANTHER" id="PTHR43918:SF15">
    <property type="entry name" value="CARBOXYLIC ESTER HYDROLASE"/>
    <property type="match status" value="1"/>
</dbReference>
<dbReference type="GO" id="GO:0003990">
    <property type="term" value="F:acetylcholinesterase activity"/>
    <property type="evidence" value="ECO:0007669"/>
    <property type="project" value="TreeGrafter"/>
</dbReference>
<dbReference type="SUPFAM" id="SSF53474">
    <property type="entry name" value="alpha/beta-Hydrolases"/>
    <property type="match status" value="1"/>
</dbReference>
<reference evidence="5" key="1">
    <citation type="submission" date="2014-07" db="EMBL/GenBank/DDBJ databases">
        <authorList>
            <person name="Martin A.A"/>
            <person name="De Silva N."/>
        </authorList>
    </citation>
    <scope>NUCLEOTIDE SEQUENCE</scope>
</reference>
<proteinExistence type="inferred from homology"/>
<accession>A0A0K0FTV2</accession>
<name>A0A0K0FTV2_STRVS</name>
<evidence type="ECO:0000313" key="6">
    <source>
        <dbReference type="WBParaSite" id="SVE_1576400.1"/>
    </source>
</evidence>
<dbReference type="GO" id="GO:0005886">
    <property type="term" value="C:plasma membrane"/>
    <property type="evidence" value="ECO:0007669"/>
    <property type="project" value="TreeGrafter"/>
</dbReference>
<feature type="domain" description="Carboxylesterase type B" evidence="4">
    <location>
        <begin position="12"/>
        <end position="198"/>
    </location>
</feature>
<dbReference type="InterPro" id="IPR029058">
    <property type="entry name" value="AB_hydrolase_fold"/>
</dbReference>
<keyword evidence="3" id="KW-0378">Hydrolase</keyword>
<dbReference type="PANTHER" id="PTHR43918">
    <property type="entry name" value="ACETYLCHOLINESTERASE"/>
    <property type="match status" value="1"/>
</dbReference>
<dbReference type="STRING" id="75913.A0A0K0FTV2"/>
<dbReference type="InterPro" id="IPR050654">
    <property type="entry name" value="AChE-related_enzymes"/>
</dbReference>
<dbReference type="Proteomes" id="UP000035680">
    <property type="component" value="Unassembled WGS sequence"/>
</dbReference>
<evidence type="ECO:0000259" key="4">
    <source>
        <dbReference type="Pfam" id="PF00135"/>
    </source>
</evidence>